<name>A0ABV5Y8B0_9ACTN</name>
<dbReference type="RefSeq" id="WP_378194975.1">
    <property type="nucleotide sequence ID" value="NZ_JBHLZP010000013.1"/>
</dbReference>
<organism evidence="1 2">
    <name type="scientific">Actinoallomurus acaciae</name>
    <dbReference type="NCBI Taxonomy" id="502577"/>
    <lineage>
        <taxon>Bacteria</taxon>
        <taxon>Bacillati</taxon>
        <taxon>Actinomycetota</taxon>
        <taxon>Actinomycetes</taxon>
        <taxon>Streptosporangiales</taxon>
        <taxon>Thermomonosporaceae</taxon>
        <taxon>Actinoallomurus</taxon>
    </lineage>
</organism>
<proteinExistence type="predicted"/>
<dbReference type="Proteomes" id="UP001589627">
    <property type="component" value="Unassembled WGS sequence"/>
</dbReference>
<reference evidence="1 2" key="1">
    <citation type="submission" date="2024-09" db="EMBL/GenBank/DDBJ databases">
        <authorList>
            <person name="Sun Q."/>
            <person name="Mori K."/>
        </authorList>
    </citation>
    <scope>NUCLEOTIDE SEQUENCE [LARGE SCALE GENOMIC DNA]</scope>
    <source>
        <strain evidence="1 2">TBRC 0563</strain>
    </source>
</reference>
<evidence type="ECO:0000313" key="1">
    <source>
        <dbReference type="EMBL" id="MFB9831254.1"/>
    </source>
</evidence>
<evidence type="ECO:0008006" key="3">
    <source>
        <dbReference type="Google" id="ProtNLM"/>
    </source>
</evidence>
<accession>A0ABV5Y8B0</accession>
<keyword evidence="2" id="KW-1185">Reference proteome</keyword>
<gene>
    <name evidence="1" type="ORF">ACFFNX_03530</name>
</gene>
<evidence type="ECO:0000313" key="2">
    <source>
        <dbReference type="Proteomes" id="UP001589627"/>
    </source>
</evidence>
<protein>
    <recommendedName>
        <fullName evidence="3">Secreted protein</fullName>
    </recommendedName>
</protein>
<sequence length="288" mass="29921">MNTPARLGGFTLGLAAAFGAALGVGHLAGPVGAADRPSAVHGGMEHDMTNGTTPGGLLVSDHGYTLSTASAATGVFAFRITGPNGRAVTAFDTEHDKRMHLIVVRRDLSGFRHVHPTMDADGTWRVAAPFGGPGTYRAFADFKPTGADPLTLGIDTEVAGKVTPRPLPAPAATASADGYTVALKGTLAAGRSSRLDLTISRDGRPVTDLQPYLAAYGHLVALREGDLAYLHVHPDGEPGDGRTRPGPTVTFHAEAPSAGTYRLYLDFQHDGAVHTAEFTVTADAATRH</sequence>
<comment type="caution">
    <text evidence="1">The sequence shown here is derived from an EMBL/GenBank/DDBJ whole genome shotgun (WGS) entry which is preliminary data.</text>
</comment>
<dbReference type="EMBL" id="JBHLZP010000013">
    <property type="protein sequence ID" value="MFB9831254.1"/>
    <property type="molecule type" value="Genomic_DNA"/>
</dbReference>